<evidence type="ECO:0000313" key="5">
    <source>
        <dbReference type="Proteomes" id="UP000305517"/>
    </source>
</evidence>
<evidence type="ECO:0000313" key="4">
    <source>
        <dbReference type="EMBL" id="TLM91039.1"/>
    </source>
</evidence>
<dbReference type="CDD" id="cd00063">
    <property type="entry name" value="FN3"/>
    <property type="match status" value="7"/>
</dbReference>
<sequence>MPPALPLTQRLTQRLLTLCRRFGPSAAWLPAVLFASLLSFTAQAQAPANDDPCGAVQLSLNGSLCVTPTVGTNVAATTTTVNGTVANTCGAFNNTAPKDVWYKFTTATTGAASAGATITVTGNPAGLIRLFSASSCTSTFTQVTCSSSNAANTAAPRLVTGALQPGTTYYLQVAGYTSTDTQGQFTICITDPPTCGAPAVLGVTYPTGTSASVSFTPGPGNTTFTAVLQGGAGGQQTVNNATSPVLFTGLTPGTTYFVSVRTDCGGTTLQSPFFSFTVPLLNDDPCGAINLPIGSTCSPTTGTTFGASTTTPNGYTNPGCAADASPMDVWYQFTTPATGGASTSASITVTGPPAGQVRLFSATSCSGSLTQLACSQVATGPAAPLSYTSLTPSTTYYVMVAGYSDTSPRGNFTICVTGAPACPDPTNLAISGVNATTASLSFTPSGNATSYIVAYTPVGGGATTTVTPAPTTSPVALTGLTTGTTYTVTLQSVCPSGTGSVLTRTYTASGGAPANDECLGATPITSIGIGTCGAAVPGTITAATSSTGAPAPGCAGFQATTLDVWFSLTVPANGALQVETGPGATNSVNDTGLALYSGSCGSLTLLGCDDDSSPNGSFSLLRRTGLTPGSTVYVRVWKFGATAGTDFTVCAQTEAPCGTVSNLSVNNITATSAALTFTPPSGATSYTVTYTPTGGSLAVLTPSPTASPAQLTGLTANTTYTVTIQATCTGGSGLPLALTFTTAPPPPANDNCSAPTALTVGTTCTPVTATNVGATASAAPIGAPSCTTGTVNDVWFSLTVPANGIVQVTTGAVSGSAVTDTGLQLYSGTCAALTSLGCNDNFGSSNFSQVRATGLTPGSTVYARVWQVGSTNGGQFTVCAATDPACPAVTNLAVGSITTTSASVTFTPPTAGTSYTVTYTPQGGTATTVTPAPTASPVALTGLLPGTTYTVSVVSNCQPGETSTAATTTFNTTSCIAPTGLSVSAITTTAATVSFGVGNGSTYTVTYTPQGGSPTTVTPNPTGGPVNLTGLTPGTLYTVSIVSNCGAGQSAAATTTFTTLTPCNPVTGLTAGSITTTSASLTFVGAGASYTVTYTPQGGSATTVTPAPTASPVALSGLTPNTQYTVSVTSNCANGLSSTAATTTFTTLAPCNAVTSLTATNVTTTSASLTFTPASAGTSYTVTYTPAGGSATTVTPAPTASPVNLTGLTPNTAYSVSVISNCGGGQTSTAATTTFTTAALPTCAAVTGLTATGISTTTASLIFGGTAGATYTVTYTPQGGSATTVTPAPGSSPVSLTGLTPATQYSVSVVSNCSNGASSSAVTTTFTTLATAACPPVTGLTVSNTTTSGATVSFVAGAGNTTYTVSVTPAAGGTPITVQATASPATFTGLLPGTAYSACVTPSCGTTAGAQVCVTFTTATPTCPVPTGVAVSGITSTGASVTFTPNATASNYKVTYTRAGGSAQTTVVTTSPAALSGLTPNSQYTVSVTSNCPGGATSAASTAATFTTLVTATQNAALAQQVQLYPNPAQRGFWLEVPAQLTRKAVTVTLLNSIGQQVQQRTLPAATGASKVAFDVTQLPRGVYSLRLTTEAGVLVKRLVID</sequence>
<keyword evidence="1" id="KW-0677">Repeat</keyword>
<dbReference type="SMART" id="SM00060">
    <property type="entry name" value="FN3"/>
    <property type="match status" value="11"/>
</dbReference>
<evidence type="ECO:0000256" key="2">
    <source>
        <dbReference type="SAM" id="SignalP"/>
    </source>
</evidence>
<feature type="chain" id="PRO_5024355854" evidence="2">
    <location>
        <begin position="45"/>
        <end position="1602"/>
    </location>
</feature>
<feature type="domain" description="Fibronectin type-III" evidence="3">
    <location>
        <begin position="1245"/>
        <end position="1331"/>
    </location>
</feature>
<dbReference type="RefSeq" id="WP_138079139.1">
    <property type="nucleotide sequence ID" value="NZ_VAJM01000008.1"/>
</dbReference>
<keyword evidence="5" id="KW-1185">Reference proteome</keyword>
<dbReference type="InterPro" id="IPR026444">
    <property type="entry name" value="Secre_tail"/>
</dbReference>
<proteinExistence type="predicted"/>
<dbReference type="InterPro" id="IPR036116">
    <property type="entry name" value="FN3_sf"/>
</dbReference>
<dbReference type="OrthoDB" id="951108at2"/>
<dbReference type="PANTHER" id="PTHR46708">
    <property type="entry name" value="TENASCIN"/>
    <property type="match status" value="1"/>
</dbReference>
<protein>
    <submittedName>
        <fullName evidence="4">T9SS type A sorting domain-containing protein</fullName>
    </submittedName>
</protein>
<dbReference type="SUPFAM" id="SSF49265">
    <property type="entry name" value="Fibronectin type III"/>
    <property type="match status" value="7"/>
</dbReference>
<comment type="caution">
    <text evidence="4">The sequence shown here is derived from an EMBL/GenBank/DDBJ whole genome shotgun (WGS) entry which is preliminary data.</text>
</comment>
<feature type="domain" description="Fibronectin type-III" evidence="3">
    <location>
        <begin position="888"/>
        <end position="979"/>
    </location>
</feature>
<evidence type="ECO:0000259" key="3">
    <source>
        <dbReference type="PROSITE" id="PS50853"/>
    </source>
</evidence>
<dbReference type="Gene3D" id="2.60.120.380">
    <property type="match status" value="1"/>
</dbReference>
<dbReference type="InterPro" id="IPR050991">
    <property type="entry name" value="ECM_Regulatory_Proteins"/>
</dbReference>
<feature type="domain" description="Fibronectin type-III" evidence="3">
    <location>
        <begin position="659"/>
        <end position="746"/>
    </location>
</feature>
<dbReference type="Pfam" id="PF23759">
    <property type="entry name" value="GBD_T9SS_assoc"/>
    <property type="match status" value="4"/>
</dbReference>
<dbReference type="NCBIfam" id="TIGR04183">
    <property type="entry name" value="Por_Secre_tail"/>
    <property type="match status" value="1"/>
</dbReference>
<dbReference type="InterPro" id="IPR003961">
    <property type="entry name" value="FN3_dom"/>
</dbReference>
<dbReference type="PROSITE" id="PS50853">
    <property type="entry name" value="FN3"/>
    <property type="match status" value="9"/>
</dbReference>
<feature type="domain" description="Fibronectin type-III" evidence="3">
    <location>
        <begin position="197"/>
        <end position="284"/>
    </location>
</feature>
<organism evidence="4 5">
    <name type="scientific">Hymenobacter jeollabukensis</name>
    <dbReference type="NCBI Taxonomy" id="2025313"/>
    <lineage>
        <taxon>Bacteria</taxon>
        <taxon>Pseudomonadati</taxon>
        <taxon>Bacteroidota</taxon>
        <taxon>Cytophagia</taxon>
        <taxon>Cytophagales</taxon>
        <taxon>Hymenobacteraceae</taxon>
        <taxon>Hymenobacter</taxon>
    </lineage>
</organism>
<feature type="domain" description="Fibronectin type-III" evidence="3">
    <location>
        <begin position="424"/>
        <end position="514"/>
    </location>
</feature>
<feature type="signal peptide" evidence="2">
    <location>
        <begin position="1"/>
        <end position="44"/>
    </location>
</feature>
<keyword evidence="2" id="KW-0732">Signal</keyword>
<dbReference type="InterPro" id="IPR013783">
    <property type="entry name" value="Ig-like_fold"/>
</dbReference>
<gene>
    <name evidence="4" type="ORF">FDY95_15670</name>
</gene>
<dbReference type="Proteomes" id="UP000305517">
    <property type="component" value="Unassembled WGS sequence"/>
</dbReference>
<name>A0A5R8WMX3_9BACT</name>
<feature type="domain" description="Fibronectin type-III" evidence="3">
    <location>
        <begin position="1425"/>
        <end position="1511"/>
    </location>
</feature>
<accession>A0A5R8WMX3</accession>
<dbReference type="Pfam" id="PF00041">
    <property type="entry name" value="fn3"/>
    <property type="match status" value="7"/>
</dbReference>
<dbReference type="PANTHER" id="PTHR46708:SF2">
    <property type="entry name" value="FIBRONECTIN TYPE-III DOMAIN-CONTAINING PROTEIN"/>
    <property type="match status" value="1"/>
</dbReference>
<dbReference type="InterPro" id="IPR056600">
    <property type="entry name" value="GBD_T9SS_assoc"/>
</dbReference>
<evidence type="ECO:0000256" key="1">
    <source>
        <dbReference type="ARBA" id="ARBA00022737"/>
    </source>
</evidence>
<reference evidence="4 5" key="1">
    <citation type="submission" date="2019-05" db="EMBL/GenBank/DDBJ databases">
        <title>Hymenobacter edaphi sp. nov., isolated from abandoned arsenic-contaminated farmland soil.</title>
        <authorList>
            <person name="Nie L."/>
        </authorList>
    </citation>
    <scope>NUCLEOTIDE SEQUENCE [LARGE SCALE GENOMIC DNA]</scope>
    <source>
        <strain evidence="4 5">1-3-3-8</strain>
    </source>
</reference>
<feature type="domain" description="Fibronectin type-III" evidence="3">
    <location>
        <begin position="1065"/>
        <end position="1150"/>
    </location>
</feature>
<feature type="domain" description="Fibronectin type-III" evidence="3">
    <location>
        <begin position="1153"/>
        <end position="1240"/>
    </location>
</feature>
<dbReference type="EMBL" id="VAJM01000008">
    <property type="protein sequence ID" value="TLM91039.1"/>
    <property type="molecule type" value="Genomic_DNA"/>
</dbReference>
<feature type="domain" description="Fibronectin type-III" evidence="3">
    <location>
        <begin position="1336"/>
        <end position="1422"/>
    </location>
</feature>
<dbReference type="Gene3D" id="2.60.40.10">
    <property type="entry name" value="Immunoglobulins"/>
    <property type="match status" value="10"/>
</dbReference>
<dbReference type="Pfam" id="PF18962">
    <property type="entry name" value="Por_Secre_tail"/>
    <property type="match status" value="1"/>
</dbReference>